<gene>
    <name evidence="2" type="ORF">APLA_LOCUS3850</name>
</gene>
<evidence type="ECO:0000313" key="2">
    <source>
        <dbReference type="EMBL" id="CAB3229073.1"/>
    </source>
</evidence>
<dbReference type="OrthoDB" id="1470350at2759"/>
<dbReference type="Gene3D" id="1.10.2080.10">
    <property type="entry name" value="Insect odorant-binding protein A10/Ejaculatory bulb-specific protein 3"/>
    <property type="match status" value="1"/>
</dbReference>
<evidence type="ECO:0000256" key="1">
    <source>
        <dbReference type="SAM" id="SignalP"/>
    </source>
</evidence>
<dbReference type="PANTHER" id="PTHR11257:SF13">
    <property type="entry name" value="GEO07322P1"/>
    <property type="match status" value="1"/>
</dbReference>
<dbReference type="PANTHER" id="PTHR11257">
    <property type="entry name" value="CHEMOSENSORY PROTEIN-RELATED"/>
    <property type="match status" value="1"/>
</dbReference>
<accession>A0A8S0Z808</accession>
<dbReference type="EMBL" id="CADEBD010000284">
    <property type="protein sequence ID" value="CAB3229073.1"/>
    <property type="molecule type" value="Genomic_DNA"/>
</dbReference>
<feature type="signal peptide" evidence="1">
    <location>
        <begin position="1"/>
        <end position="17"/>
    </location>
</feature>
<evidence type="ECO:0000313" key="3">
    <source>
        <dbReference type="Proteomes" id="UP000494256"/>
    </source>
</evidence>
<dbReference type="AlphaFoldDB" id="A0A8S0Z808"/>
<comment type="caution">
    <text evidence="2">The sequence shown here is derived from an EMBL/GenBank/DDBJ whole genome shotgun (WGS) entry which is preliminary data.</text>
</comment>
<protein>
    <submittedName>
        <fullName evidence="2">Uncharacterized protein</fullName>
    </submittedName>
</protein>
<dbReference type="InterPro" id="IPR005055">
    <property type="entry name" value="A10/PebIII"/>
</dbReference>
<dbReference type="InterPro" id="IPR036682">
    <property type="entry name" value="OS_D_A10/PebIII_sf"/>
</dbReference>
<organism evidence="2 3">
    <name type="scientific">Arctia plantaginis</name>
    <name type="common">Wood tiger moth</name>
    <name type="synonym">Phalaena plantaginis</name>
    <dbReference type="NCBI Taxonomy" id="874455"/>
    <lineage>
        <taxon>Eukaryota</taxon>
        <taxon>Metazoa</taxon>
        <taxon>Ecdysozoa</taxon>
        <taxon>Arthropoda</taxon>
        <taxon>Hexapoda</taxon>
        <taxon>Insecta</taxon>
        <taxon>Pterygota</taxon>
        <taxon>Neoptera</taxon>
        <taxon>Endopterygota</taxon>
        <taxon>Lepidoptera</taxon>
        <taxon>Glossata</taxon>
        <taxon>Ditrysia</taxon>
        <taxon>Noctuoidea</taxon>
        <taxon>Erebidae</taxon>
        <taxon>Arctiinae</taxon>
        <taxon>Arctia</taxon>
    </lineage>
</organism>
<feature type="chain" id="PRO_5035793534" evidence="1">
    <location>
        <begin position="18"/>
        <end position="120"/>
    </location>
</feature>
<dbReference type="Pfam" id="PF03392">
    <property type="entry name" value="OS-D"/>
    <property type="match status" value="1"/>
</dbReference>
<proteinExistence type="predicted"/>
<dbReference type="SUPFAM" id="SSF100910">
    <property type="entry name" value="Chemosensory protein Csp2"/>
    <property type="match status" value="1"/>
</dbReference>
<keyword evidence="1" id="KW-0732">Signal</keyword>
<reference evidence="2 3" key="1">
    <citation type="submission" date="2020-04" db="EMBL/GenBank/DDBJ databases">
        <authorList>
            <person name="Wallbank WR R."/>
            <person name="Pardo Diaz C."/>
            <person name="Kozak K."/>
            <person name="Martin S."/>
            <person name="Jiggins C."/>
            <person name="Moest M."/>
            <person name="Warren A I."/>
            <person name="Byers J.R.P. K."/>
            <person name="Montejo-Kovacevich G."/>
            <person name="Yen C E."/>
        </authorList>
    </citation>
    <scope>NUCLEOTIDE SEQUENCE [LARGE SCALE GENOMIC DNA]</scope>
</reference>
<dbReference type="Proteomes" id="UP000494256">
    <property type="component" value="Unassembled WGS sequence"/>
</dbReference>
<name>A0A8S0Z808_ARCPL</name>
<sequence>MKLLLVVVVITFSCVIAEYTSRYDEVKLDEVLSNKRLLNGYMKCALDKGPCTPEGKELKFYIVDALKSGCEKCTDRHRKSIKKVIKHLVKNEPEYWQQAVDKYDPDKKYTHTYEKELKNW</sequence>